<dbReference type="PANTHER" id="PTHR45918:SF1">
    <property type="entry name" value="ALPHA-1,3_1,6-MANNOSYLTRANSFERASE ALG2"/>
    <property type="match status" value="1"/>
</dbReference>
<protein>
    <recommendedName>
        <fullName evidence="7 16">Alpha-1,3/1,6-mannosyltransferase ALG2</fullName>
        <ecNumber evidence="6 16">2.4.1.132</ecNumber>
        <ecNumber evidence="5 16">2.4.1.257</ecNumber>
    </recommendedName>
    <alternativeName>
        <fullName evidence="16">GDP-Man:Man(1)GlcNAc(2)-PP-Dol alpha-1,3-mannosyltransferase</fullName>
    </alternativeName>
</protein>
<dbReference type="GO" id="GO:0102704">
    <property type="term" value="F:GDP-Man:Man(2)GlcNAc(2)-PP-Dol alpha-1,6-mannosyltransferase activity"/>
    <property type="evidence" value="ECO:0007669"/>
    <property type="project" value="UniProtKB-UniRule"/>
</dbReference>
<evidence type="ECO:0000256" key="2">
    <source>
        <dbReference type="ARBA" id="ARBA00004586"/>
    </source>
</evidence>
<dbReference type="InterPro" id="IPR001296">
    <property type="entry name" value="Glyco_trans_1"/>
</dbReference>
<dbReference type="GO" id="GO:0005789">
    <property type="term" value="C:endoplasmic reticulum membrane"/>
    <property type="evidence" value="ECO:0007669"/>
    <property type="project" value="UniProtKB-SubCell"/>
</dbReference>
<keyword evidence="10 16" id="KW-0812">Transmembrane</keyword>
<evidence type="ECO:0000256" key="14">
    <source>
        <dbReference type="ARBA" id="ARBA00045103"/>
    </source>
</evidence>
<keyword evidence="12 16" id="KW-1133">Transmembrane helix</keyword>
<dbReference type="EC" id="2.4.1.132" evidence="6 16"/>
<dbReference type="Pfam" id="PF13439">
    <property type="entry name" value="Glyco_transf_4"/>
    <property type="match status" value="1"/>
</dbReference>
<dbReference type="InterPro" id="IPR027054">
    <property type="entry name" value="ALG2"/>
</dbReference>
<keyword evidence="9 16" id="KW-0808">Transferase</keyword>
<feature type="domain" description="Glycosyltransferase subfamily 4-like N-terminal" evidence="18">
    <location>
        <begin position="12"/>
        <end position="195"/>
    </location>
</feature>
<evidence type="ECO:0000256" key="15">
    <source>
        <dbReference type="ARBA" id="ARBA00045104"/>
    </source>
</evidence>
<evidence type="ECO:0000256" key="7">
    <source>
        <dbReference type="ARBA" id="ARBA00019218"/>
    </source>
</evidence>
<keyword evidence="20" id="KW-1185">Reference proteome</keyword>
<evidence type="ECO:0000256" key="12">
    <source>
        <dbReference type="ARBA" id="ARBA00022989"/>
    </source>
</evidence>
<dbReference type="UniPathway" id="UPA00378"/>
<dbReference type="PANTHER" id="PTHR45918">
    <property type="entry name" value="ALPHA-1,3/1,6-MANNOSYLTRANSFERASE ALG2"/>
    <property type="match status" value="1"/>
</dbReference>
<evidence type="ECO:0000256" key="9">
    <source>
        <dbReference type="ARBA" id="ARBA00022679"/>
    </source>
</evidence>
<dbReference type="SUPFAM" id="SSF53756">
    <property type="entry name" value="UDP-Glycosyltransferase/glycogen phosphorylase"/>
    <property type="match status" value="1"/>
</dbReference>
<feature type="domain" description="Glycosyl transferase family 1" evidence="17">
    <location>
        <begin position="300"/>
        <end position="402"/>
    </location>
</feature>
<keyword evidence="13 16" id="KW-0472">Membrane</keyword>
<dbReference type="Proteomes" id="UP000094565">
    <property type="component" value="Chromosome 3"/>
</dbReference>
<dbReference type="EC" id="2.4.1.257" evidence="5 16"/>
<comment type="pathway">
    <text evidence="3 16">Protein modification; protein glycosylation.</text>
</comment>
<dbReference type="OrthoDB" id="448893at2759"/>
<reference evidence="19 20" key="1">
    <citation type="submission" date="2016-02" db="EMBL/GenBank/DDBJ databases">
        <title>Comparative genomic and transcriptomic foundation for Pichia pastoris.</title>
        <authorList>
            <person name="Love K.R."/>
            <person name="Shah K.A."/>
            <person name="Whittaker C.A."/>
            <person name="Wu J."/>
            <person name="Bartlett M.C."/>
            <person name="Ma D."/>
            <person name="Leeson R.L."/>
            <person name="Priest M."/>
            <person name="Young S.K."/>
            <person name="Love J.C."/>
        </authorList>
    </citation>
    <scope>NUCLEOTIDE SEQUENCE [LARGE SCALE GENOMIC DNA]</scope>
    <source>
        <strain evidence="19 20">ATCC 28485</strain>
    </source>
</reference>
<evidence type="ECO:0000313" key="20">
    <source>
        <dbReference type="Proteomes" id="UP000094565"/>
    </source>
</evidence>
<dbReference type="Pfam" id="PF00534">
    <property type="entry name" value="Glycos_transf_1"/>
    <property type="match status" value="2"/>
</dbReference>
<keyword evidence="11 16" id="KW-0256">Endoplasmic reticulum</keyword>
<evidence type="ECO:0000259" key="18">
    <source>
        <dbReference type="Pfam" id="PF13439"/>
    </source>
</evidence>
<comment type="catalytic activity">
    <reaction evidence="15 16">
        <text>an alpha-D-Man-(1-&gt;3)-beta-D-Man-(1-&gt;4)-beta-D-GlcNAc-(1-&gt;4)-alpha-D-GlcNAc-diphospho-di-trans,poly-cis-dolichol + GDP-alpha-D-mannose = an alpha-D-Man-(1-&gt;3)-[alpha-D-Man-(1-&gt;6)]-beta-D-Man-(1-&gt;4)-beta-D-GlcNAc-(1-&gt;4)-alpha-D-GlcNAc-diphospho-di-trans,poly-cis-dolichol + GDP + H(+)</text>
        <dbReference type="Rhea" id="RHEA:29519"/>
        <dbReference type="Rhea" id="RHEA-COMP:19513"/>
        <dbReference type="Rhea" id="RHEA-COMP:19515"/>
        <dbReference type="ChEBI" id="CHEBI:15378"/>
        <dbReference type="ChEBI" id="CHEBI:57527"/>
        <dbReference type="ChEBI" id="CHEBI:58189"/>
        <dbReference type="ChEBI" id="CHEBI:132510"/>
        <dbReference type="ChEBI" id="CHEBI:132511"/>
        <dbReference type="EC" id="2.4.1.257"/>
    </reaction>
    <physiologicalReaction direction="left-to-right" evidence="15 16">
        <dbReference type="Rhea" id="RHEA:29520"/>
    </physiologicalReaction>
</comment>
<dbReference type="Gene3D" id="3.40.50.2000">
    <property type="entry name" value="Glycogen Phosphorylase B"/>
    <property type="match status" value="2"/>
</dbReference>
<evidence type="ECO:0000259" key="17">
    <source>
        <dbReference type="Pfam" id="PF00534"/>
    </source>
</evidence>
<feature type="transmembrane region" description="Helical" evidence="16">
    <location>
        <begin position="440"/>
        <end position="461"/>
    </location>
</feature>
<feature type="domain" description="Glycosyl transferase family 1" evidence="17">
    <location>
        <begin position="206"/>
        <end position="284"/>
    </location>
</feature>
<evidence type="ECO:0000256" key="1">
    <source>
        <dbReference type="ARBA" id="ARBA00003142"/>
    </source>
</evidence>
<dbReference type="InterPro" id="IPR028098">
    <property type="entry name" value="Glyco_trans_4-like_N"/>
</dbReference>
<evidence type="ECO:0000256" key="5">
    <source>
        <dbReference type="ARBA" id="ARBA00011969"/>
    </source>
</evidence>
<dbReference type="GO" id="GO:0004378">
    <property type="term" value="F:GDP-Man:Man(1)GlcNAc(2)-PP-Dol alpha-1,3-mannosyltransferase activity"/>
    <property type="evidence" value="ECO:0007669"/>
    <property type="project" value="UniProtKB-UniRule"/>
</dbReference>
<comment type="function">
    <text evidence="1 16">Mannosylates Man(2)GlcNAc(2)-dolichol diphosphate and Man(1)GlcNAc(2)-dolichol diphosphate to form Man(3)GlcNAc(2)-dolichol diphosphate.</text>
</comment>
<name>A0A1B2JF87_PICPA</name>
<keyword evidence="8 16" id="KW-0328">Glycosyltransferase</keyword>
<evidence type="ECO:0000256" key="10">
    <source>
        <dbReference type="ARBA" id="ARBA00022692"/>
    </source>
</evidence>
<evidence type="ECO:0000256" key="16">
    <source>
        <dbReference type="RuleBase" id="RU367136"/>
    </source>
</evidence>
<evidence type="ECO:0000256" key="11">
    <source>
        <dbReference type="ARBA" id="ARBA00022824"/>
    </source>
</evidence>
<gene>
    <name evidence="19" type="primary">ALG2</name>
    <name evidence="19" type="ORF">ATY40_BA7504223</name>
</gene>
<dbReference type="EMBL" id="CP014586">
    <property type="protein sequence ID" value="ANZ76729.1"/>
    <property type="molecule type" value="Genomic_DNA"/>
</dbReference>
<accession>A0A1B2JF87</accession>
<evidence type="ECO:0000256" key="6">
    <source>
        <dbReference type="ARBA" id="ARBA00012649"/>
    </source>
</evidence>
<evidence type="ECO:0000256" key="13">
    <source>
        <dbReference type="ARBA" id="ARBA00023136"/>
    </source>
</evidence>
<evidence type="ECO:0000256" key="3">
    <source>
        <dbReference type="ARBA" id="ARBA00004922"/>
    </source>
</evidence>
<organism evidence="19 20">
    <name type="scientific">Komagataella pastoris</name>
    <name type="common">Yeast</name>
    <name type="synonym">Pichia pastoris</name>
    <dbReference type="NCBI Taxonomy" id="4922"/>
    <lineage>
        <taxon>Eukaryota</taxon>
        <taxon>Fungi</taxon>
        <taxon>Dikarya</taxon>
        <taxon>Ascomycota</taxon>
        <taxon>Saccharomycotina</taxon>
        <taxon>Pichiomycetes</taxon>
        <taxon>Pichiales</taxon>
        <taxon>Pichiaceae</taxon>
        <taxon>Komagataella</taxon>
    </lineage>
</organism>
<evidence type="ECO:0000256" key="8">
    <source>
        <dbReference type="ARBA" id="ARBA00022676"/>
    </source>
</evidence>
<dbReference type="CDD" id="cd03805">
    <property type="entry name" value="GT4_ALG2-like"/>
    <property type="match status" value="1"/>
</dbReference>
<proteinExistence type="inferred from homology"/>
<evidence type="ECO:0000256" key="4">
    <source>
        <dbReference type="ARBA" id="ARBA00006122"/>
    </source>
</evidence>
<comment type="catalytic activity">
    <reaction evidence="14 16">
        <text>a beta-D-Man-(1-&gt;4)-beta-D-GlcNAc-(1-&gt;4)-alpha-D-GlcNAc-diphospho-di-trans,poly-cis-dolichol + GDP-alpha-D-mannose = an alpha-D-Man-(1-&gt;3)-beta-D-Man-(1-&gt;4)-beta-D-GlcNAc-(1-&gt;4)-alpha-D-GlcNAc-diphospho-di-trans,poly-cis-dolichol + GDP + H(+)</text>
        <dbReference type="Rhea" id="RHEA:29515"/>
        <dbReference type="Rhea" id="RHEA-COMP:19511"/>
        <dbReference type="Rhea" id="RHEA-COMP:19513"/>
        <dbReference type="ChEBI" id="CHEBI:15378"/>
        <dbReference type="ChEBI" id="CHEBI:57527"/>
        <dbReference type="ChEBI" id="CHEBI:58189"/>
        <dbReference type="ChEBI" id="CHEBI:58472"/>
        <dbReference type="ChEBI" id="CHEBI:132510"/>
        <dbReference type="EC" id="2.4.1.132"/>
    </reaction>
    <physiologicalReaction direction="left-to-right" evidence="14 16">
        <dbReference type="Rhea" id="RHEA:29516"/>
    </physiologicalReaction>
</comment>
<dbReference type="AlphaFoldDB" id="A0A1B2JF87"/>
<comment type="similarity">
    <text evidence="4 16">Belongs to the glycosyltransferase group 1 family.</text>
</comment>
<evidence type="ECO:0000313" key="19">
    <source>
        <dbReference type="EMBL" id="ANZ76729.1"/>
    </source>
</evidence>
<comment type="subcellular location">
    <subcellularLocation>
        <location evidence="2 16">Endoplasmic reticulum membrane</location>
    </subcellularLocation>
</comment>
<sequence length="468" mass="53531">MNIAFVHPDLGIGGAERLVVDAACSLQKNENQVIIYTSHCDKTHCFEEVKNDEIKSMVFGDFLPTQIAGRFSILCAIIRQAWLIFRLALSGKIKEHDVFIVDQLSFCLPILHYLKRSDARILFYCHFPDLKLASRDTTIRSLYRKPFDLLEQYTTICADRVVVNSNFTKGIFKETFPIISKYYEPTVLYPCVDTEASSITDTTNEEMKEFFHNNERFFLSVNRFERAKNISLAIRVFAKLKKENLQFFKENRLKLIVAGGYDSRVRENVEHLIELEDLARSLGLKVISIRGRLFSYPASDVIFLPSVSSDIKDYLISKAEALLYTPGFEHFGIVPLEAMKFGTPVIAVNHGGPTETVVDDAQPEPTGYLRSNEVDPWYQVCSQVVRLSYEERQKLSANSKKRVETYFSREAMGKAFLNNIDQMLTEATSDRFSYEKYIDILLVLGLVLLNVIPIVVAGYTYKLMRGDN</sequence>